<feature type="signal peptide" evidence="1">
    <location>
        <begin position="1"/>
        <end position="16"/>
    </location>
</feature>
<dbReference type="OrthoDB" id="4009808at2759"/>
<evidence type="ECO:0000256" key="1">
    <source>
        <dbReference type="SAM" id="SignalP"/>
    </source>
</evidence>
<evidence type="ECO:0000313" key="2">
    <source>
        <dbReference type="EMBL" id="ODQ72677.1"/>
    </source>
</evidence>
<dbReference type="AlphaFoldDB" id="A0A1E3Q6Q4"/>
<keyword evidence="3" id="KW-1185">Reference proteome</keyword>
<dbReference type="EMBL" id="KV454295">
    <property type="protein sequence ID" value="ODQ72677.1"/>
    <property type="molecule type" value="Genomic_DNA"/>
</dbReference>
<organism evidence="2 3">
    <name type="scientific">Lipomyces starkeyi NRRL Y-11557</name>
    <dbReference type="NCBI Taxonomy" id="675824"/>
    <lineage>
        <taxon>Eukaryota</taxon>
        <taxon>Fungi</taxon>
        <taxon>Dikarya</taxon>
        <taxon>Ascomycota</taxon>
        <taxon>Saccharomycotina</taxon>
        <taxon>Lipomycetes</taxon>
        <taxon>Lipomycetales</taxon>
        <taxon>Lipomycetaceae</taxon>
        <taxon>Lipomyces</taxon>
    </lineage>
</organism>
<protein>
    <submittedName>
        <fullName evidence="2">Uncharacterized protein</fullName>
    </submittedName>
</protein>
<reference evidence="2 3" key="1">
    <citation type="journal article" date="2016" name="Proc. Natl. Acad. Sci. U.S.A.">
        <title>Comparative genomics of biotechnologically important yeasts.</title>
        <authorList>
            <person name="Riley R."/>
            <person name="Haridas S."/>
            <person name="Wolfe K.H."/>
            <person name="Lopes M.R."/>
            <person name="Hittinger C.T."/>
            <person name="Goeker M."/>
            <person name="Salamov A.A."/>
            <person name="Wisecaver J.H."/>
            <person name="Long T.M."/>
            <person name="Calvey C.H."/>
            <person name="Aerts A.L."/>
            <person name="Barry K.W."/>
            <person name="Choi C."/>
            <person name="Clum A."/>
            <person name="Coughlan A.Y."/>
            <person name="Deshpande S."/>
            <person name="Douglass A.P."/>
            <person name="Hanson S.J."/>
            <person name="Klenk H.-P."/>
            <person name="LaButti K.M."/>
            <person name="Lapidus A."/>
            <person name="Lindquist E.A."/>
            <person name="Lipzen A.M."/>
            <person name="Meier-Kolthoff J.P."/>
            <person name="Ohm R.A."/>
            <person name="Otillar R.P."/>
            <person name="Pangilinan J.L."/>
            <person name="Peng Y."/>
            <person name="Rokas A."/>
            <person name="Rosa C.A."/>
            <person name="Scheuner C."/>
            <person name="Sibirny A.A."/>
            <person name="Slot J.C."/>
            <person name="Stielow J.B."/>
            <person name="Sun H."/>
            <person name="Kurtzman C.P."/>
            <person name="Blackwell M."/>
            <person name="Grigoriev I.V."/>
            <person name="Jeffries T.W."/>
        </authorList>
    </citation>
    <scope>NUCLEOTIDE SEQUENCE [LARGE SCALE GENOMIC DNA]</scope>
    <source>
        <strain evidence="2 3">NRRL Y-11557</strain>
    </source>
</reference>
<accession>A0A1E3Q6Q4</accession>
<dbReference type="Proteomes" id="UP000094385">
    <property type="component" value="Unassembled WGS sequence"/>
</dbReference>
<evidence type="ECO:0000313" key="3">
    <source>
        <dbReference type="Proteomes" id="UP000094385"/>
    </source>
</evidence>
<feature type="chain" id="PRO_5009134111" evidence="1">
    <location>
        <begin position="17"/>
        <end position="344"/>
    </location>
</feature>
<sequence>MVLLPSAAALYGLLAAVPLDIGSLEAGLSVAGSGVSVVASLSRLFNAIKNRRSRPPKRRELDLSHAKAYYIIRSMQMVRIPTNLERPPEIAEGEQVLQEASPEPIPDVMNQVIPQQPRLLHSKHFYVWRQHLHGLRTQISIFRPHLNVRQRKPKVRRRRAQVRMWWQREHVHNVLSAEDALLYTFERYKKGVWMMYGYPQRELLATIRFRKSTAWWGPNHRGHTIEYHYGRAADELGRRKITRKSTVFDNYNVFYTNDGAPYHWATSTRRLERVTNYGGKENEVRHVVAQAKPLRRHQLNYELLIDDTLIDPIVALTTAFISMKTQWALNDCPIAQNKTRLNPI</sequence>
<gene>
    <name evidence="2" type="ORF">LIPSTDRAFT_304123</name>
</gene>
<proteinExistence type="predicted"/>
<name>A0A1E3Q6Q4_LIPST</name>
<keyword evidence="1" id="KW-0732">Signal</keyword>